<accession>A0ABQ8T958</accession>
<protein>
    <submittedName>
        <fullName evidence="1">Uncharacterized protein</fullName>
    </submittedName>
</protein>
<proteinExistence type="predicted"/>
<dbReference type="PANTHER" id="PTHR47326:SF1">
    <property type="entry name" value="HTH PSQ-TYPE DOMAIN-CONTAINING PROTEIN"/>
    <property type="match status" value="1"/>
</dbReference>
<sequence length="280" mass="32880">MGPIMVQRWWRMVKGRNAKLDYKTIKRLHANLIRTGSVTQQKGAGRPKTVITEEAKAVATEAFQRSPKKSIRQYQRESGVCYGPVQRLLKEMNWRPWKPHFVQALSCEDCDIRIEFAESLLPWIQEEPNLLRHSLWFIQRQDDSGNGNLNKKSLLVLYEYHTSLLHVFIWWIVHKYSGTIHWTLRKVYNDKVLRHLNIIVKFCVVVLSAEPTTRHKQTSFCCHWKSISTTENHTASLAICRSQFKKESVVSKDTVRCRRRVVGVSHCELRSTTHCDKRRQ</sequence>
<organism evidence="1 2">
    <name type="scientific">Periplaneta americana</name>
    <name type="common">American cockroach</name>
    <name type="synonym">Blatta americana</name>
    <dbReference type="NCBI Taxonomy" id="6978"/>
    <lineage>
        <taxon>Eukaryota</taxon>
        <taxon>Metazoa</taxon>
        <taxon>Ecdysozoa</taxon>
        <taxon>Arthropoda</taxon>
        <taxon>Hexapoda</taxon>
        <taxon>Insecta</taxon>
        <taxon>Pterygota</taxon>
        <taxon>Neoptera</taxon>
        <taxon>Polyneoptera</taxon>
        <taxon>Dictyoptera</taxon>
        <taxon>Blattodea</taxon>
        <taxon>Blattoidea</taxon>
        <taxon>Blattidae</taxon>
        <taxon>Blattinae</taxon>
        <taxon>Periplaneta</taxon>
    </lineage>
</organism>
<dbReference type="EMBL" id="JAJSOF020000013">
    <property type="protein sequence ID" value="KAJ4442793.1"/>
    <property type="molecule type" value="Genomic_DNA"/>
</dbReference>
<evidence type="ECO:0000313" key="2">
    <source>
        <dbReference type="Proteomes" id="UP001148838"/>
    </source>
</evidence>
<dbReference type="PANTHER" id="PTHR47326">
    <property type="entry name" value="TRANSPOSABLE ELEMENT TC3 TRANSPOSASE-LIKE PROTEIN"/>
    <property type="match status" value="1"/>
</dbReference>
<evidence type="ECO:0000313" key="1">
    <source>
        <dbReference type="EMBL" id="KAJ4442793.1"/>
    </source>
</evidence>
<reference evidence="1 2" key="1">
    <citation type="journal article" date="2022" name="Allergy">
        <title>Genome assembly and annotation of Periplaneta americana reveal a comprehensive cockroach allergen profile.</title>
        <authorList>
            <person name="Wang L."/>
            <person name="Xiong Q."/>
            <person name="Saelim N."/>
            <person name="Wang L."/>
            <person name="Nong W."/>
            <person name="Wan A.T."/>
            <person name="Shi M."/>
            <person name="Liu X."/>
            <person name="Cao Q."/>
            <person name="Hui J.H.L."/>
            <person name="Sookrung N."/>
            <person name="Leung T.F."/>
            <person name="Tungtrongchitr A."/>
            <person name="Tsui S.K.W."/>
        </authorList>
    </citation>
    <scope>NUCLEOTIDE SEQUENCE [LARGE SCALE GENOMIC DNA]</scope>
    <source>
        <strain evidence="1">PWHHKU_190912</strain>
    </source>
</reference>
<gene>
    <name evidence="1" type="ORF">ANN_04386</name>
</gene>
<name>A0ABQ8T958_PERAM</name>
<comment type="caution">
    <text evidence="1">The sequence shown here is derived from an EMBL/GenBank/DDBJ whole genome shotgun (WGS) entry which is preliminary data.</text>
</comment>
<dbReference type="Proteomes" id="UP001148838">
    <property type="component" value="Unassembled WGS sequence"/>
</dbReference>
<keyword evidence="2" id="KW-1185">Reference proteome</keyword>